<reference evidence="1" key="1">
    <citation type="submission" date="2020-01" db="EMBL/GenBank/DDBJ databases">
        <title>Insect and environment-associated Actinomycetes.</title>
        <authorList>
            <person name="Currrie C."/>
            <person name="Chevrette M."/>
            <person name="Carlson C."/>
            <person name="Stubbendieck R."/>
            <person name="Wendt-Pienkowski E."/>
        </authorList>
    </citation>
    <scope>NUCLEOTIDE SEQUENCE</scope>
    <source>
        <strain evidence="1">SID14436</strain>
    </source>
</reference>
<dbReference type="AlphaFoldDB" id="A0A6G3QT17"/>
<proteinExistence type="predicted"/>
<comment type="caution">
    <text evidence="1">The sequence shown here is derived from an EMBL/GenBank/DDBJ whole genome shotgun (WGS) entry which is preliminary data.</text>
</comment>
<evidence type="ECO:0000313" key="1">
    <source>
        <dbReference type="EMBL" id="NEA86648.1"/>
    </source>
</evidence>
<dbReference type="EMBL" id="JAAGMD010000321">
    <property type="protein sequence ID" value="NEA86648.1"/>
    <property type="molecule type" value="Genomic_DNA"/>
</dbReference>
<dbReference type="RefSeq" id="WP_164335767.1">
    <property type="nucleotide sequence ID" value="NZ_JAAGMD010000321.1"/>
</dbReference>
<gene>
    <name evidence="1" type="ORF">G3I53_11480</name>
</gene>
<protein>
    <submittedName>
        <fullName evidence="1">Uncharacterized protein</fullName>
    </submittedName>
</protein>
<organism evidence="1">
    <name type="scientific">Streptomyces sp. SID14436</name>
    <dbReference type="NCBI Taxonomy" id="2706070"/>
    <lineage>
        <taxon>Bacteria</taxon>
        <taxon>Bacillati</taxon>
        <taxon>Actinomycetota</taxon>
        <taxon>Actinomycetes</taxon>
        <taxon>Kitasatosporales</taxon>
        <taxon>Streptomycetaceae</taxon>
        <taxon>Streptomyces</taxon>
    </lineage>
</organism>
<name>A0A6G3QT17_9ACTN</name>
<sequence>MFAGFFPIGKKPANSRGKEAAIMLYIEAANSRDMETFISALSRELQLFKADVYVDLYIDEPLSDEGADESFRAMIRIATQKEKTDRRSRILGRRDPLMGVKVDLGQSDQAVHFSRIAHRIINAEGWCGDHQVFGTVESSVRVWVDMPTEVIKRVLLAATAAGAIIRVNPSE</sequence>
<accession>A0A6G3QT17</accession>